<feature type="region of interest" description="Disordered" evidence="1">
    <location>
        <begin position="1"/>
        <end position="24"/>
    </location>
</feature>
<proteinExistence type="predicted"/>
<name>A0A0E9PFQ9_ANGAN</name>
<dbReference type="AlphaFoldDB" id="A0A0E9PFQ9"/>
<organism evidence="2">
    <name type="scientific">Anguilla anguilla</name>
    <name type="common">European freshwater eel</name>
    <name type="synonym">Muraena anguilla</name>
    <dbReference type="NCBI Taxonomy" id="7936"/>
    <lineage>
        <taxon>Eukaryota</taxon>
        <taxon>Metazoa</taxon>
        <taxon>Chordata</taxon>
        <taxon>Craniata</taxon>
        <taxon>Vertebrata</taxon>
        <taxon>Euteleostomi</taxon>
        <taxon>Actinopterygii</taxon>
        <taxon>Neopterygii</taxon>
        <taxon>Teleostei</taxon>
        <taxon>Anguilliformes</taxon>
        <taxon>Anguillidae</taxon>
        <taxon>Anguilla</taxon>
    </lineage>
</organism>
<reference evidence="2" key="1">
    <citation type="submission" date="2014-11" db="EMBL/GenBank/DDBJ databases">
        <authorList>
            <person name="Amaro Gonzalez C."/>
        </authorList>
    </citation>
    <scope>NUCLEOTIDE SEQUENCE</scope>
</reference>
<protein>
    <submittedName>
        <fullName evidence="2">Uncharacterized protein</fullName>
    </submittedName>
</protein>
<reference evidence="2" key="2">
    <citation type="journal article" date="2015" name="Fish Shellfish Immunol.">
        <title>Early steps in the European eel (Anguilla anguilla)-Vibrio vulnificus interaction in the gills: Role of the RtxA13 toxin.</title>
        <authorList>
            <person name="Callol A."/>
            <person name="Pajuelo D."/>
            <person name="Ebbesson L."/>
            <person name="Teles M."/>
            <person name="MacKenzie S."/>
            <person name="Amaro C."/>
        </authorList>
    </citation>
    <scope>NUCLEOTIDE SEQUENCE</scope>
</reference>
<accession>A0A0E9PFQ9</accession>
<dbReference type="EMBL" id="GBXM01105223">
    <property type="protein sequence ID" value="JAH03354.1"/>
    <property type="molecule type" value="Transcribed_RNA"/>
</dbReference>
<evidence type="ECO:0000313" key="2">
    <source>
        <dbReference type="EMBL" id="JAH03354.1"/>
    </source>
</evidence>
<evidence type="ECO:0000256" key="1">
    <source>
        <dbReference type="SAM" id="MobiDB-lite"/>
    </source>
</evidence>
<sequence length="24" mass="2690">MVNAKGWRPPGDRSKGSWETECVV</sequence>